<proteinExistence type="predicted"/>
<dbReference type="Proteomes" id="UP000202511">
    <property type="component" value="Segment"/>
</dbReference>
<dbReference type="EMBL" id="KP136319">
    <property type="protein sequence ID" value="AJF97432.1"/>
    <property type="molecule type" value="Genomic_DNA"/>
</dbReference>
<dbReference type="GeneID" id="23462349"/>
<evidence type="ECO:0000313" key="1">
    <source>
        <dbReference type="EMBL" id="AJF97432.1"/>
    </source>
</evidence>
<accession>A0A0B5JCP8</accession>
<evidence type="ECO:0000313" key="2">
    <source>
        <dbReference type="Proteomes" id="UP000202511"/>
    </source>
</evidence>
<name>A0A0B5JCP8_9VIRU</name>
<sequence>MAGPPDWAQQGRNKIAWTKIDDVDGTQSPLGTGLRRQKESAQKILGRSLGFNLHSRPPPPFRNRCEFWQGMPYVAVLRCALCLFFSKETYFHSIFCVSSWFFLCVRVL</sequence>
<reference evidence="1 2" key="1">
    <citation type="journal article" date="2015" name="Parasitol. Res.">
        <title>Viruses in close associations with free-living amoebae.</title>
        <authorList>
            <person name="Scheid P."/>
        </authorList>
    </citation>
    <scope>NUCLEOTIDE SEQUENCE [LARGE SCALE GENOMIC DNA]</scope>
    <source>
        <strain evidence="1">KlaHel</strain>
    </source>
</reference>
<dbReference type="KEGG" id="vg:23462349"/>
<protein>
    <submittedName>
        <fullName evidence="1">Uncharacterized protein</fullName>
    </submittedName>
</protein>
<organism evidence="1 2">
    <name type="scientific">Pandoravirus inopinatum</name>
    <dbReference type="NCBI Taxonomy" id="1605721"/>
    <lineage>
        <taxon>Viruses</taxon>
        <taxon>Pandoravirus</taxon>
    </lineage>
</organism>
<dbReference type="RefSeq" id="YP_009119667.1">
    <property type="nucleotide sequence ID" value="NC_026440.1"/>
</dbReference>